<comment type="caution">
    <text evidence="2">The sequence shown here is derived from an EMBL/GenBank/DDBJ whole genome shotgun (WGS) entry which is preliminary data.</text>
</comment>
<keyword evidence="1" id="KW-1133">Transmembrane helix</keyword>
<evidence type="ECO:0000256" key="1">
    <source>
        <dbReference type="SAM" id="Phobius"/>
    </source>
</evidence>
<dbReference type="EMBL" id="MCGO01000025">
    <property type="protein sequence ID" value="ORY43509.1"/>
    <property type="molecule type" value="Genomic_DNA"/>
</dbReference>
<accession>A0A1Y2C904</accession>
<keyword evidence="3" id="KW-1185">Reference proteome</keyword>
<organism evidence="2 3">
    <name type="scientific">Rhizoclosmatium globosum</name>
    <dbReference type="NCBI Taxonomy" id="329046"/>
    <lineage>
        <taxon>Eukaryota</taxon>
        <taxon>Fungi</taxon>
        <taxon>Fungi incertae sedis</taxon>
        <taxon>Chytridiomycota</taxon>
        <taxon>Chytridiomycota incertae sedis</taxon>
        <taxon>Chytridiomycetes</taxon>
        <taxon>Chytridiales</taxon>
        <taxon>Chytriomycetaceae</taxon>
        <taxon>Rhizoclosmatium</taxon>
    </lineage>
</organism>
<protein>
    <submittedName>
        <fullName evidence="2">Uncharacterized protein</fullName>
    </submittedName>
</protein>
<keyword evidence="1" id="KW-0472">Membrane</keyword>
<sequence length="129" mass="13752">MFFWFSFAGRTLRADSHDSLSPSERAFALATNASNSESEIVARSKAGAVLVVVVVVVVVVLGVVVTKEGVDTKAAKSRVNLFWAATSFVAVLQLDLSGDATFETKTVDGFVFGGSECLVPHSPVFCRCF</sequence>
<dbReference type="Proteomes" id="UP000193642">
    <property type="component" value="Unassembled WGS sequence"/>
</dbReference>
<keyword evidence="1" id="KW-0812">Transmembrane</keyword>
<name>A0A1Y2C904_9FUNG</name>
<evidence type="ECO:0000313" key="2">
    <source>
        <dbReference type="EMBL" id="ORY43509.1"/>
    </source>
</evidence>
<reference evidence="2 3" key="1">
    <citation type="submission" date="2016-07" db="EMBL/GenBank/DDBJ databases">
        <title>Pervasive Adenine N6-methylation of Active Genes in Fungi.</title>
        <authorList>
            <consortium name="DOE Joint Genome Institute"/>
            <person name="Mondo S.J."/>
            <person name="Dannebaum R.O."/>
            <person name="Kuo R.C."/>
            <person name="Labutti K."/>
            <person name="Haridas S."/>
            <person name="Kuo A."/>
            <person name="Salamov A."/>
            <person name="Ahrendt S.R."/>
            <person name="Lipzen A."/>
            <person name="Sullivan W."/>
            <person name="Andreopoulos W.B."/>
            <person name="Clum A."/>
            <person name="Lindquist E."/>
            <person name="Daum C."/>
            <person name="Ramamoorthy G.K."/>
            <person name="Gryganskyi A."/>
            <person name="Culley D."/>
            <person name="Magnuson J.K."/>
            <person name="James T.Y."/>
            <person name="O'Malley M.A."/>
            <person name="Stajich J.E."/>
            <person name="Spatafora J.W."/>
            <person name="Visel A."/>
            <person name="Grigoriev I.V."/>
        </authorList>
    </citation>
    <scope>NUCLEOTIDE SEQUENCE [LARGE SCALE GENOMIC DNA]</scope>
    <source>
        <strain evidence="2 3">JEL800</strain>
    </source>
</reference>
<feature type="transmembrane region" description="Helical" evidence="1">
    <location>
        <begin position="46"/>
        <end position="66"/>
    </location>
</feature>
<dbReference type="AlphaFoldDB" id="A0A1Y2C904"/>
<proteinExistence type="predicted"/>
<evidence type="ECO:0000313" key="3">
    <source>
        <dbReference type="Proteomes" id="UP000193642"/>
    </source>
</evidence>
<gene>
    <name evidence="2" type="ORF">BCR33DRAFT_262700</name>
</gene>